<evidence type="ECO:0000256" key="5">
    <source>
        <dbReference type="SAM" id="MobiDB-lite"/>
    </source>
</evidence>
<comment type="caution">
    <text evidence="7">The sequence shown here is derived from an EMBL/GenBank/DDBJ whole genome shotgun (WGS) entry which is preliminary data.</text>
</comment>
<dbReference type="Gene3D" id="1.20.1250.20">
    <property type="entry name" value="MFS general substrate transporter like domains"/>
    <property type="match status" value="1"/>
</dbReference>
<dbReference type="Proteomes" id="UP001199106">
    <property type="component" value="Unassembled WGS sequence"/>
</dbReference>
<gene>
    <name evidence="7" type="ORF">G6011_01528</name>
</gene>
<dbReference type="GO" id="GO:0022857">
    <property type="term" value="F:transmembrane transporter activity"/>
    <property type="evidence" value="ECO:0007669"/>
    <property type="project" value="TreeGrafter"/>
</dbReference>
<proteinExistence type="predicted"/>
<keyword evidence="2 6" id="KW-0812">Transmembrane</keyword>
<feature type="region of interest" description="Disordered" evidence="5">
    <location>
        <begin position="180"/>
        <end position="215"/>
    </location>
</feature>
<dbReference type="AlphaFoldDB" id="A0AAD4IK54"/>
<name>A0AAD4IK54_9PLEO</name>
<dbReference type="InterPro" id="IPR036259">
    <property type="entry name" value="MFS_trans_sf"/>
</dbReference>
<keyword evidence="8" id="KW-1185">Reference proteome</keyword>
<comment type="subcellular location">
    <subcellularLocation>
        <location evidence="1">Membrane</location>
        <topology evidence="1">Multi-pass membrane protein</topology>
    </subcellularLocation>
</comment>
<dbReference type="PANTHER" id="PTHR23501:SF43">
    <property type="entry name" value="MULTIDRUG TRANSPORTER, PUTATIVE (AFU_ORTHOLOGUE AFUA_6G03040)-RELATED"/>
    <property type="match status" value="1"/>
</dbReference>
<organism evidence="7 8">
    <name type="scientific">Alternaria panax</name>
    <dbReference type="NCBI Taxonomy" id="48097"/>
    <lineage>
        <taxon>Eukaryota</taxon>
        <taxon>Fungi</taxon>
        <taxon>Dikarya</taxon>
        <taxon>Ascomycota</taxon>
        <taxon>Pezizomycotina</taxon>
        <taxon>Dothideomycetes</taxon>
        <taxon>Pleosporomycetidae</taxon>
        <taxon>Pleosporales</taxon>
        <taxon>Pleosporineae</taxon>
        <taxon>Pleosporaceae</taxon>
        <taxon>Alternaria</taxon>
        <taxon>Alternaria sect. Panax</taxon>
    </lineage>
</organism>
<reference evidence="7" key="1">
    <citation type="submission" date="2021-07" db="EMBL/GenBank/DDBJ databases">
        <title>Genome Resource of American Ginseng Black Spot Pathogen Alternaria panax.</title>
        <authorList>
            <person name="Qiu C."/>
            <person name="Wang W."/>
            <person name="Liu Z."/>
        </authorList>
    </citation>
    <scope>NUCLEOTIDE SEQUENCE</scope>
    <source>
        <strain evidence="7">BNCC115425</strain>
    </source>
</reference>
<dbReference type="PANTHER" id="PTHR23501">
    <property type="entry name" value="MAJOR FACILITATOR SUPERFAMILY"/>
    <property type="match status" value="1"/>
</dbReference>
<accession>A0AAD4IK54</accession>
<evidence type="ECO:0000256" key="2">
    <source>
        <dbReference type="ARBA" id="ARBA00022692"/>
    </source>
</evidence>
<dbReference type="SUPFAM" id="SSF103473">
    <property type="entry name" value="MFS general substrate transporter"/>
    <property type="match status" value="1"/>
</dbReference>
<dbReference type="GO" id="GO:0005886">
    <property type="term" value="C:plasma membrane"/>
    <property type="evidence" value="ECO:0007669"/>
    <property type="project" value="TreeGrafter"/>
</dbReference>
<protein>
    <submittedName>
        <fullName evidence="7">Uncharacterized protein</fullName>
    </submittedName>
</protein>
<feature type="transmembrane region" description="Helical" evidence="6">
    <location>
        <begin position="12"/>
        <end position="31"/>
    </location>
</feature>
<dbReference type="EMBL" id="JAANER010000001">
    <property type="protein sequence ID" value="KAG9196407.1"/>
    <property type="molecule type" value="Genomic_DNA"/>
</dbReference>
<evidence type="ECO:0000313" key="8">
    <source>
        <dbReference type="Proteomes" id="UP001199106"/>
    </source>
</evidence>
<evidence type="ECO:0000256" key="1">
    <source>
        <dbReference type="ARBA" id="ARBA00004141"/>
    </source>
</evidence>
<evidence type="ECO:0000313" key="7">
    <source>
        <dbReference type="EMBL" id="KAG9196407.1"/>
    </source>
</evidence>
<feature type="transmembrane region" description="Helical" evidence="6">
    <location>
        <begin position="43"/>
        <end position="64"/>
    </location>
</feature>
<evidence type="ECO:0000256" key="3">
    <source>
        <dbReference type="ARBA" id="ARBA00022989"/>
    </source>
</evidence>
<sequence>MVSGLAVKKMPVEIVLICATVIVCVGIGLLGSLPAYPHLWPGLYGYEIITGLALGLASPPYFVLVATSIQEKDIAVGTGALNMVRTLGGCVAVAICTAIHREHLNRELAAFLSREELSEMQSSTSMVARLPDAVRDRVGVVFGGSFSGNVSLHWTECDRYNYLGNGKKATIFMEAKDGQSKAAASEVPAQETDGKQPPEVVMMCRRDDNASPETQ</sequence>
<evidence type="ECO:0000256" key="4">
    <source>
        <dbReference type="ARBA" id="ARBA00023136"/>
    </source>
</evidence>
<keyword evidence="4 6" id="KW-0472">Membrane</keyword>
<evidence type="ECO:0000256" key="6">
    <source>
        <dbReference type="SAM" id="Phobius"/>
    </source>
</evidence>
<keyword evidence="3 6" id="KW-1133">Transmembrane helix</keyword>